<accession>A0ABR4GRQ1</accession>
<name>A0ABR4GRQ1_9EURO</name>
<comment type="caution">
    <text evidence="1">The sequence shown here is derived from an EMBL/GenBank/DDBJ whole genome shotgun (WGS) entry which is preliminary data.</text>
</comment>
<dbReference type="EMBL" id="JBFXLT010000253">
    <property type="protein sequence ID" value="KAL2801731.1"/>
    <property type="molecule type" value="Genomic_DNA"/>
</dbReference>
<evidence type="ECO:0000313" key="2">
    <source>
        <dbReference type="Proteomes" id="UP001610334"/>
    </source>
</evidence>
<sequence>MNVTGNRITRLPTTLPPIEPEGKTKNIGKKTLTQTGFSASAGLLAIKETASFPSCTIKEDQNLKLQSVRNLVPTQQKNLALIGSFETEEHGYLVYKYELTPISRGCVAGFAQCNKPDIHEG</sequence>
<dbReference type="Proteomes" id="UP001610334">
    <property type="component" value="Unassembled WGS sequence"/>
</dbReference>
<proteinExistence type="predicted"/>
<keyword evidence="2" id="KW-1185">Reference proteome</keyword>
<gene>
    <name evidence="1" type="ORF">BJX63DRAFT_154640</name>
</gene>
<protein>
    <submittedName>
        <fullName evidence="1">Uncharacterized protein</fullName>
    </submittedName>
</protein>
<organism evidence="1 2">
    <name type="scientific">Aspergillus granulosus</name>
    <dbReference type="NCBI Taxonomy" id="176169"/>
    <lineage>
        <taxon>Eukaryota</taxon>
        <taxon>Fungi</taxon>
        <taxon>Dikarya</taxon>
        <taxon>Ascomycota</taxon>
        <taxon>Pezizomycotina</taxon>
        <taxon>Eurotiomycetes</taxon>
        <taxon>Eurotiomycetidae</taxon>
        <taxon>Eurotiales</taxon>
        <taxon>Aspergillaceae</taxon>
        <taxon>Aspergillus</taxon>
        <taxon>Aspergillus subgen. Nidulantes</taxon>
    </lineage>
</organism>
<reference evidence="1 2" key="1">
    <citation type="submission" date="2024-07" db="EMBL/GenBank/DDBJ databases">
        <title>Section-level genome sequencing and comparative genomics of Aspergillus sections Usti and Cavernicolus.</title>
        <authorList>
            <consortium name="Lawrence Berkeley National Laboratory"/>
            <person name="Nybo J.L."/>
            <person name="Vesth T.C."/>
            <person name="Theobald S."/>
            <person name="Frisvad J.C."/>
            <person name="Larsen T.O."/>
            <person name="Kjaerboelling I."/>
            <person name="Rothschild-Mancinelli K."/>
            <person name="Lyhne E.K."/>
            <person name="Kogle M.E."/>
            <person name="Barry K."/>
            <person name="Clum A."/>
            <person name="Na H."/>
            <person name="Ledsgaard L."/>
            <person name="Lin J."/>
            <person name="Lipzen A."/>
            <person name="Kuo A."/>
            <person name="Riley R."/>
            <person name="Mondo S."/>
            <person name="Labutti K."/>
            <person name="Haridas S."/>
            <person name="Pangalinan J."/>
            <person name="Salamov A.A."/>
            <person name="Simmons B.A."/>
            <person name="Magnuson J.K."/>
            <person name="Chen J."/>
            <person name="Drula E."/>
            <person name="Henrissat B."/>
            <person name="Wiebenga A."/>
            <person name="Lubbers R.J."/>
            <person name="Gomes A.C."/>
            <person name="Makela M.R."/>
            <person name="Stajich J."/>
            <person name="Grigoriev I.V."/>
            <person name="Mortensen U.H."/>
            <person name="De Vries R.P."/>
            <person name="Baker S.E."/>
            <person name="Andersen M.R."/>
        </authorList>
    </citation>
    <scope>NUCLEOTIDE SEQUENCE [LARGE SCALE GENOMIC DNA]</scope>
    <source>
        <strain evidence="1 2">CBS 588.65</strain>
    </source>
</reference>
<evidence type="ECO:0000313" key="1">
    <source>
        <dbReference type="EMBL" id="KAL2801731.1"/>
    </source>
</evidence>